<gene>
    <name evidence="2" type="ORF">BSZ19_19805</name>
</gene>
<dbReference type="EMBL" id="NAFL01000251">
    <property type="protein sequence ID" value="OSJ32091.1"/>
    <property type="molecule type" value="Genomic_DNA"/>
</dbReference>
<dbReference type="InterPro" id="IPR025737">
    <property type="entry name" value="FApF"/>
</dbReference>
<protein>
    <submittedName>
        <fullName evidence="2">Uncharacterized protein</fullName>
    </submittedName>
</protein>
<dbReference type="Pfam" id="PF13557">
    <property type="entry name" value="Phenol_MetA_deg"/>
    <property type="match status" value="1"/>
</dbReference>
<reference evidence="2 3" key="1">
    <citation type="submission" date="2017-03" db="EMBL/GenBank/DDBJ databases">
        <title>Whole genome sequences of fourteen strains of Bradyrhizobium canariense and one strain of Bradyrhizobium japonicum isolated from Lupinus (Papilionoideae: Genisteae) species in Algeria.</title>
        <authorList>
            <person name="Crovadore J."/>
            <person name="Chekireb D."/>
            <person name="Brachmann A."/>
            <person name="Chablais R."/>
            <person name="Cochard B."/>
            <person name="Lefort F."/>
        </authorList>
    </citation>
    <scope>NUCLEOTIDE SEQUENCE [LARGE SCALE GENOMIC DNA]</scope>
    <source>
        <strain evidence="2 3">UBMA197</strain>
    </source>
</reference>
<dbReference type="AlphaFoldDB" id="A0A1Y2JR25"/>
<evidence type="ECO:0000256" key="1">
    <source>
        <dbReference type="SAM" id="MobiDB-lite"/>
    </source>
</evidence>
<sequence length="302" mass="33450">MNGETGEPKVASGGSEWAGRRTTAGHRRRKHMASGAASIALLLWPVGAVAQSSPPIADTSGLDFFRPPENLFQLEYEYRSAPGSTRDVTTQTLNFRYDHAFYLTPTWSVVTRADLPLLARNTINSGNPNGNYLYGIGDADIQAAVIHDLDKRWAVGFGARMFVPTGEDPLGSGKWRVMPIVGFRVALPEISSSSYFEPIFRYDVSVAGDPTRRNISNLQFGPALNIGLPDRWSITFYPSQDIRYNFGDPITGQTGRLFLPLDVRVGKKLSDHVATSFEVGVPIIKDYPVYNFKGQFRLNVTW</sequence>
<proteinExistence type="predicted"/>
<comment type="caution">
    <text evidence="2">The sequence shown here is derived from an EMBL/GenBank/DDBJ whole genome shotgun (WGS) entry which is preliminary data.</text>
</comment>
<accession>A0A1Y2JR25</accession>
<dbReference type="Proteomes" id="UP000193335">
    <property type="component" value="Unassembled WGS sequence"/>
</dbReference>
<feature type="region of interest" description="Disordered" evidence="1">
    <location>
        <begin position="1"/>
        <end position="30"/>
    </location>
</feature>
<evidence type="ECO:0000313" key="2">
    <source>
        <dbReference type="EMBL" id="OSJ32091.1"/>
    </source>
</evidence>
<dbReference type="RefSeq" id="WP_144030730.1">
    <property type="nucleotide sequence ID" value="NZ_NAFL01000251.1"/>
</dbReference>
<name>A0A1Y2JR25_BRAJP</name>
<organism evidence="2 3">
    <name type="scientific">Bradyrhizobium japonicum</name>
    <dbReference type="NCBI Taxonomy" id="375"/>
    <lineage>
        <taxon>Bacteria</taxon>
        <taxon>Pseudomonadati</taxon>
        <taxon>Pseudomonadota</taxon>
        <taxon>Alphaproteobacteria</taxon>
        <taxon>Hyphomicrobiales</taxon>
        <taxon>Nitrobacteraceae</taxon>
        <taxon>Bradyrhizobium</taxon>
    </lineage>
</organism>
<evidence type="ECO:0000313" key="3">
    <source>
        <dbReference type="Proteomes" id="UP000193335"/>
    </source>
</evidence>